<dbReference type="KEGG" id="gba:J421_0428"/>
<evidence type="ECO:0000313" key="3">
    <source>
        <dbReference type="Proteomes" id="UP000019151"/>
    </source>
</evidence>
<name>W0RCB2_9BACT</name>
<dbReference type="eggNOG" id="COG2944">
    <property type="taxonomic scope" value="Bacteria"/>
</dbReference>
<gene>
    <name evidence="2" type="ORF">J421_0428</name>
</gene>
<dbReference type="EMBL" id="CP007128">
    <property type="protein sequence ID" value="AHG87965.1"/>
    <property type="molecule type" value="Genomic_DNA"/>
</dbReference>
<dbReference type="HOGENOM" id="CLU_1684034_0_0_0"/>
<dbReference type="GO" id="GO:0003677">
    <property type="term" value="F:DNA binding"/>
    <property type="evidence" value="ECO:0007669"/>
    <property type="project" value="InterPro"/>
</dbReference>
<evidence type="ECO:0000313" key="2">
    <source>
        <dbReference type="EMBL" id="AHG87965.1"/>
    </source>
</evidence>
<organism evidence="2 3">
    <name type="scientific">Gemmatirosa kalamazoonensis</name>
    <dbReference type="NCBI Taxonomy" id="861299"/>
    <lineage>
        <taxon>Bacteria</taxon>
        <taxon>Pseudomonadati</taxon>
        <taxon>Gemmatimonadota</taxon>
        <taxon>Gemmatimonadia</taxon>
        <taxon>Gemmatimonadales</taxon>
        <taxon>Gemmatimonadaceae</taxon>
        <taxon>Gemmatirosa</taxon>
    </lineage>
</organism>
<dbReference type="InParanoid" id="W0RCB2"/>
<protein>
    <submittedName>
        <fullName evidence="2">Uncharacterized protein</fullName>
    </submittedName>
</protein>
<dbReference type="Proteomes" id="UP000019151">
    <property type="component" value="Chromosome"/>
</dbReference>
<dbReference type="STRING" id="861299.J421_0428"/>
<reference evidence="2 3" key="1">
    <citation type="journal article" date="2014" name="Genome Announc.">
        <title>Genome Sequence and Methylome of Soil Bacterium Gemmatirosa kalamazoonensis KBS708T, a Member of the Rarely Cultivated Gemmatimonadetes Phylum.</title>
        <authorList>
            <person name="Debruyn J.M."/>
            <person name="Radosevich M."/>
            <person name="Wommack K.E."/>
            <person name="Polson S.W."/>
            <person name="Hauser L.J."/>
            <person name="Fawaz M.N."/>
            <person name="Korlach J."/>
            <person name="Tsai Y.C."/>
        </authorList>
    </citation>
    <scope>NUCLEOTIDE SEQUENCE [LARGE SCALE GENOMIC DNA]</scope>
    <source>
        <strain evidence="2 3">KBS708</strain>
    </source>
</reference>
<accession>W0RCB2</accession>
<dbReference type="OrthoDB" id="9793145at2"/>
<proteinExistence type="predicted"/>
<sequence length="156" mass="17604">MLDNHLHRFCGGRYQRAVETVTIRVSGMSAEVQRELYRCMKCNDEQRTVEQRELAERAAVDRIRAEHALLLPKEIRQLRESIGVTPAQLGELLYGTPRGIVEGWERGRYLQNRETDALLRSLRDRETLERRAAKAGVTLPTPADAAPAAVPDSTAP</sequence>
<dbReference type="RefSeq" id="WP_025409514.1">
    <property type="nucleotide sequence ID" value="NZ_CP007128.1"/>
</dbReference>
<evidence type="ECO:0000256" key="1">
    <source>
        <dbReference type="SAM" id="MobiDB-lite"/>
    </source>
</evidence>
<dbReference type="InterPro" id="IPR010982">
    <property type="entry name" value="Lambda_DNA-bd_dom_sf"/>
</dbReference>
<dbReference type="AlphaFoldDB" id="W0RCB2"/>
<feature type="compositionally biased region" description="Low complexity" evidence="1">
    <location>
        <begin position="140"/>
        <end position="156"/>
    </location>
</feature>
<keyword evidence="3" id="KW-1185">Reference proteome</keyword>
<feature type="region of interest" description="Disordered" evidence="1">
    <location>
        <begin position="134"/>
        <end position="156"/>
    </location>
</feature>
<dbReference type="Gene3D" id="1.10.260.40">
    <property type="entry name" value="lambda repressor-like DNA-binding domains"/>
    <property type="match status" value="1"/>
</dbReference>